<dbReference type="InterPro" id="IPR001763">
    <property type="entry name" value="Rhodanese-like_dom"/>
</dbReference>
<protein>
    <recommendedName>
        <fullName evidence="1">Rhodanese domain-containing protein</fullName>
    </recommendedName>
</protein>
<dbReference type="GO" id="GO:0004725">
    <property type="term" value="F:protein tyrosine phosphatase activity"/>
    <property type="evidence" value="ECO:0007669"/>
    <property type="project" value="TreeGrafter"/>
</dbReference>
<organism evidence="2 3">
    <name type="scientific">Aspergillus tubingensis (strain CBS 134.48)</name>
    <dbReference type="NCBI Taxonomy" id="767770"/>
    <lineage>
        <taxon>Eukaryota</taxon>
        <taxon>Fungi</taxon>
        <taxon>Dikarya</taxon>
        <taxon>Ascomycota</taxon>
        <taxon>Pezizomycotina</taxon>
        <taxon>Eurotiomycetes</taxon>
        <taxon>Eurotiomycetidae</taxon>
        <taxon>Eurotiales</taxon>
        <taxon>Aspergillaceae</taxon>
        <taxon>Aspergillus</taxon>
        <taxon>Aspergillus subgen. Circumdati</taxon>
    </lineage>
</organism>
<sequence>MMSTDTLPWHAAYPAPRSTAIGIHPEEVLGWLRSGRQPGRDFLLIDLRRTDFEGGTIRGSINLPAQTLYPAIPTLYSLLSQSHATEVIWYCGSSKGRGVRAASWFADYIEQQQDTRMRSLVLEGGIKGWVAAGKEYTDFMDEYDASAWTA</sequence>
<dbReference type="Proteomes" id="UP000184304">
    <property type="component" value="Unassembled WGS sequence"/>
</dbReference>
<dbReference type="SUPFAM" id="SSF52821">
    <property type="entry name" value="Rhodanese/Cell cycle control phosphatase"/>
    <property type="match status" value="1"/>
</dbReference>
<feature type="domain" description="Rhodanese" evidence="1">
    <location>
        <begin position="38"/>
        <end position="138"/>
    </location>
</feature>
<dbReference type="PANTHER" id="PTHR10828">
    <property type="entry name" value="M-PHASE INDUCER PHOSPHATASE DUAL SPECIFICITY PHOSPHATASE CDC25"/>
    <property type="match status" value="1"/>
</dbReference>
<accession>A0A1L9NGM9</accession>
<dbReference type="Gene3D" id="3.40.250.10">
    <property type="entry name" value="Rhodanese-like domain"/>
    <property type="match status" value="1"/>
</dbReference>
<dbReference type="GO" id="GO:0005737">
    <property type="term" value="C:cytoplasm"/>
    <property type="evidence" value="ECO:0007669"/>
    <property type="project" value="TreeGrafter"/>
</dbReference>
<evidence type="ECO:0000313" key="2">
    <source>
        <dbReference type="EMBL" id="OJI88458.1"/>
    </source>
</evidence>
<evidence type="ECO:0000259" key="1">
    <source>
        <dbReference type="PROSITE" id="PS50206"/>
    </source>
</evidence>
<dbReference type="InterPro" id="IPR036873">
    <property type="entry name" value="Rhodanese-like_dom_sf"/>
</dbReference>
<dbReference type="PANTHER" id="PTHR10828:SF50">
    <property type="entry name" value="REDUCTASE (ARC2), PUTATIVE (AFU_ORTHOLOGUE AFUA_6G13400)-RELATED"/>
    <property type="match status" value="1"/>
</dbReference>
<dbReference type="OrthoDB" id="8300214at2759"/>
<dbReference type="PROSITE" id="PS50206">
    <property type="entry name" value="RHODANESE_3"/>
    <property type="match status" value="1"/>
</dbReference>
<dbReference type="OMA" id="TPWHEAF"/>
<evidence type="ECO:0000313" key="3">
    <source>
        <dbReference type="Proteomes" id="UP000184304"/>
    </source>
</evidence>
<dbReference type="SMART" id="SM00450">
    <property type="entry name" value="RHOD"/>
    <property type="match status" value="1"/>
</dbReference>
<dbReference type="AlphaFoldDB" id="A0A1L9NGM9"/>
<dbReference type="EMBL" id="KV878179">
    <property type="protein sequence ID" value="OJI88458.1"/>
    <property type="molecule type" value="Genomic_DNA"/>
</dbReference>
<reference evidence="3" key="1">
    <citation type="journal article" date="2017" name="Genome Biol.">
        <title>Comparative genomics reveals high biological diversity and specific adaptations in the industrially and medically important fungal genus Aspergillus.</title>
        <authorList>
            <person name="de Vries R.P."/>
            <person name="Riley R."/>
            <person name="Wiebenga A."/>
            <person name="Aguilar-Osorio G."/>
            <person name="Amillis S."/>
            <person name="Uchima C.A."/>
            <person name="Anderluh G."/>
            <person name="Asadollahi M."/>
            <person name="Askin M."/>
            <person name="Barry K."/>
            <person name="Battaglia E."/>
            <person name="Bayram O."/>
            <person name="Benocci T."/>
            <person name="Braus-Stromeyer S.A."/>
            <person name="Caldana C."/>
            <person name="Canovas D."/>
            <person name="Cerqueira G.C."/>
            <person name="Chen F."/>
            <person name="Chen W."/>
            <person name="Choi C."/>
            <person name="Clum A."/>
            <person name="Dos Santos R.A."/>
            <person name="Damasio A.R."/>
            <person name="Diallinas G."/>
            <person name="Emri T."/>
            <person name="Fekete E."/>
            <person name="Flipphi M."/>
            <person name="Freyberg S."/>
            <person name="Gallo A."/>
            <person name="Gournas C."/>
            <person name="Habgood R."/>
            <person name="Hainaut M."/>
            <person name="Harispe M.L."/>
            <person name="Henrissat B."/>
            <person name="Hilden K.S."/>
            <person name="Hope R."/>
            <person name="Hossain A."/>
            <person name="Karabika E."/>
            <person name="Karaffa L."/>
            <person name="Karanyi Z."/>
            <person name="Krasevec N."/>
            <person name="Kuo A."/>
            <person name="Kusch H."/>
            <person name="LaButti K."/>
            <person name="Lagendijk E.L."/>
            <person name="Lapidus A."/>
            <person name="Levasseur A."/>
            <person name="Lindquist E."/>
            <person name="Lipzen A."/>
            <person name="Logrieco A.F."/>
            <person name="MacCabe A."/>
            <person name="Maekelae M.R."/>
            <person name="Malavazi I."/>
            <person name="Melin P."/>
            <person name="Meyer V."/>
            <person name="Mielnichuk N."/>
            <person name="Miskei M."/>
            <person name="Molnar A.P."/>
            <person name="Mule G."/>
            <person name="Ngan C.Y."/>
            <person name="Orejas M."/>
            <person name="Orosz E."/>
            <person name="Ouedraogo J.P."/>
            <person name="Overkamp K.M."/>
            <person name="Park H.-S."/>
            <person name="Perrone G."/>
            <person name="Piumi F."/>
            <person name="Punt P.J."/>
            <person name="Ram A.F."/>
            <person name="Ramon A."/>
            <person name="Rauscher S."/>
            <person name="Record E."/>
            <person name="Riano-Pachon D.M."/>
            <person name="Robert V."/>
            <person name="Roehrig J."/>
            <person name="Ruller R."/>
            <person name="Salamov A."/>
            <person name="Salih N.S."/>
            <person name="Samson R.A."/>
            <person name="Sandor E."/>
            <person name="Sanguinetti M."/>
            <person name="Schuetze T."/>
            <person name="Sepcic K."/>
            <person name="Shelest E."/>
            <person name="Sherlock G."/>
            <person name="Sophianopoulou V."/>
            <person name="Squina F.M."/>
            <person name="Sun H."/>
            <person name="Susca A."/>
            <person name="Todd R.B."/>
            <person name="Tsang A."/>
            <person name="Unkles S.E."/>
            <person name="van de Wiele N."/>
            <person name="van Rossen-Uffink D."/>
            <person name="Oliveira J.V."/>
            <person name="Vesth T.C."/>
            <person name="Visser J."/>
            <person name="Yu J.-H."/>
            <person name="Zhou M."/>
            <person name="Andersen M.R."/>
            <person name="Archer D.B."/>
            <person name="Baker S.E."/>
            <person name="Benoit I."/>
            <person name="Brakhage A.A."/>
            <person name="Braus G.H."/>
            <person name="Fischer R."/>
            <person name="Frisvad J.C."/>
            <person name="Goldman G.H."/>
            <person name="Houbraken J."/>
            <person name="Oakley B."/>
            <person name="Pocsi I."/>
            <person name="Scazzocchio C."/>
            <person name="Seiboth B."/>
            <person name="vanKuyk P.A."/>
            <person name="Wortman J."/>
            <person name="Dyer P.S."/>
            <person name="Grigoriev I.V."/>
        </authorList>
    </citation>
    <scope>NUCLEOTIDE SEQUENCE [LARGE SCALE GENOMIC DNA]</scope>
    <source>
        <strain evidence="3">CBS 134.48</strain>
    </source>
</reference>
<dbReference type="STRING" id="767770.A0A1L9NGM9"/>
<name>A0A1L9NGM9_ASPTC</name>
<keyword evidence="3" id="KW-1185">Reference proteome</keyword>
<dbReference type="VEuPathDB" id="FungiDB:ASPTUDRAFT_50383"/>
<gene>
    <name evidence="2" type="ORF">ASPTUDRAFT_50383</name>
</gene>
<dbReference type="GO" id="GO:0005634">
    <property type="term" value="C:nucleus"/>
    <property type="evidence" value="ECO:0007669"/>
    <property type="project" value="TreeGrafter"/>
</dbReference>
<proteinExistence type="predicted"/>
<dbReference type="Pfam" id="PF00581">
    <property type="entry name" value="Rhodanese"/>
    <property type="match status" value="1"/>
</dbReference>